<dbReference type="InterPro" id="IPR055315">
    <property type="entry name" value="Cramped-like"/>
</dbReference>
<reference evidence="2 3" key="1">
    <citation type="journal article" date="2023" name="Hortic Res">
        <title>The complete reference genome for grapevine (Vitis vinifera L.) genetics and breeding.</title>
        <authorList>
            <person name="Shi X."/>
            <person name="Cao S."/>
            <person name="Wang X."/>
            <person name="Huang S."/>
            <person name="Wang Y."/>
            <person name="Liu Z."/>
            <person name="Liu W."/>
            <person name="Leng X."/>
            <person name="Peng Y."/>
            <person name="Wang N."/>
            <person name="Wang Y."/>
            <person name="Ma Z."/>
            <person name="Xu X."/>
            <person name="Zhang F."/>
            <person name="Xue H."/>
            <person name="Zhong H."/>
            <person name="Wang Y."/>
            <person name="Zhang K."/>
            <person name="Velt A."/>
            <person name="Avia K."/>
            <person name="Holtgrawe D."/>
            <person name="Grimplet J."/>
            <person name="Matus J.T."/>
            <person name="Ware D."/>
            <person name="Wu X."/>
            <person name="Wang H."/>
            <person name="Liu C."/>
            <person name="Fang Y."/>
            <person name="Rustenholz C."/>
            <person name="Cheng Z."/>
            <person name="Xiao H."/>
            <person name="Zhou Y."/>
        </authorList>
    </citation>
    <scope>NUCLEOTIDE SEQUENCE [LARGE SCALE GENOMIC DNA]</scope>
    <source>
        <strain evidence="3">cv. Pinot noir / PN40024</strain>
        <tissue evidence="2">Leaf</tissue>
    </source>
</reference>
<evidence type="ECO:0000313" key="3">
    <source>
        <dbReference type="Proteomes" id="UP001227230"/>
    </source>
</evidence>
<evidence type="ECO:0000313" key="2">
    <source>
        <dbReference type="EMBL" id="WJZ92130.1"/>
    </source>
</evidence>
<feature type="region of interest" description="Disordered" evidence="1">
    <location>
        <begin position="1"/>
        <end position="44"/>
    </location>
</feature>
<proteinExistence type="predicted"/>
<name>A0ABY9C9W8_VITVI</name>
<protein>
    <recommendedName>
        <fullName evidence="4">TSL-kinase interacting protein 1</fullName>
    </recommendedName>
</protein>
<dbReference type="EMBL" id="CP126654">
    <property type="protein sequence ID" value="WJZ92130.1"/>
    <property type="molecule type" value="Genomic_DNA"/>
</dbReference>
<dbReference type="PANTHER" id="PTHR21677">
    <property type="entry name" value="CRAMPED PROTEIN"/>
    <property type="match status" value="1"/>
</dbReference>
<sequence length="606" mass="65243">MKTGKERKGKRVEPPTNCYGSTGSIGVNKSTKRNSAQGRKATGKNEHFLVQEDKLSSITGQALCQQLPDKRTCPPETTKESSVLKLVLGQTLDPSSKIKLQLFPIDEGTRIGLERDGHHPYLELTLRARKKISSVLKHINSKWGSSSISLGDPILFPYHVALENMSSYRTWSLNDGDISAGDVYAATGSPSVFRLKYGWFSSDPKTFATPSTSIASEPCSKSEGVQKGCSSNIENLYGKGKPIELTRNKFKTNNISEGANVAAVEKTSMDVSVNPVFDEVRVDNGLSQTSDLWADSLTNISIGGLLSEAYLQAKLNNCSQKSDGSKSSFRIPSTFTPFESCSQSGGIQKGCSSNVEKTYGKRKQIEVTGEDYKPTNINEVTNAVVAEKMHLDLSVEPQDNEIRMDNGLSRPSALWDDCLTNISIGGLLSEASLQGKFNNCSPKTNKSNSGLQPSLLISDSFDAFIAGQMQLPQGPRLPSHEVHSSILDAEETCHAFPCQKFSSSGKDFLVLGGANSGACSQDAGSKSFKLPKFAEVTGQTGLPQDHTCQESKTDPLLCSGGIFADDSSLGLAGIKWNDSLGPFDLGLSSSRKIINGDSISLSGFVR</sequence>
<dbReference type="Proteomes" id="UP001227230">
    <property type="component" value="Chromosome 7"/>
</dbReference>
<dbReference type="PANTHER" id="PTHR21677:SF4">
    <property type="entry name" value="TSL-KINASE INTERACTING-LIKE PROTEIN"/>
    <property type="match status" value="1"/>
</dbReference>
<evidence type="ECO:0008006" key="4">
    <source>
        <dbReference type="Google" id="ProtNLM"/>
    </source>
</evidence>
<gene>
    <name evidence="2" type="ORF">VitviT2T_011147</name>
</gene>
<organism evidence="2 3">
    <name type="scientific">Vitis vinifera</name>
    <name type="common">Grape</name>
    <dbReference type="NCBI Taxonomy" id="29760"/>
    <lineage>
        <taxon>Eukaryota</taxon>
        <taxon>Viridiplantae</taxon>
        <taxon>Streptophyta</taxon>
        <taxon>Embryophyta</taxon>
        <taxon>Tracheophyta</taxon>
        <taxon>Spermatophyta</taxon>
        <taxon>Magnoliopsida</taxon>
        <taxon>eudicotyledons</taxon>
        <taxon>Gunneridae</taxon>
        <taxon>Pentapetalae</taxon>
        <taxon>rosids</taxon>
        <taxon>Vitales</taxon>
        <taxon>Vitaceae</taxon>
        <taxon>Viteae</taxon>
        <taxon>Vitis</taxon>
    </lineage>
</organism>
<feature type="compositionally biased region" description="Polar residues" evidence="1">
    <location>
        <begin position="18"/>
        <end position="37"/>
    </location>
</feature>
<evidence type="ECO:0000256" key="1">
    <source>
        <dbReference type="SAM" id="MobiDB-lite"/>
    </source>
</evidence>
<accession>A0ABY9C9W8</accession>
<keyword evidence="3" id="KW-1185">Reference proteome</keyword>